<dbReference type="PIRSF" id="PIRSF005096">
    <property type="entry name" value="GALM"/>
    <property type="match status" value="1"/>
</dbReference>
<dbReference type="AlphaFoldDB" id="A0A1T4KGQ4"/>
<evidence type="ECO:0000256" key="10">
    <source>
        <dbReference type="PIRSR" id="PIRSR005096-2"/>
    </source>
</evidence>
<evidence type="ECO:0000256" key="4">
    <source>
        <dbReference type="ARBA" id="ARBA00013185"/>
    </source>
</evidence>
<dbReference type="InterPro" id="IPR014718">
    <property type="entry name" value="GH-type_carb-bd"/>
</dbReference>
<dbReference type="GO" id="GO:0005737">
    <property type="term" value="C:cytoplasm"/>
    <property type="evidence" value="ECO:0007669"/>
    <property type="project" value="TreeGrafter"/>
</dbReference>
<dbReference type="CDD" id="cd09019">
    <property type="entry name" value="galactose_mutarotase_like"/>
    <property type="match status" value="1"/>
</dbReference>
<dbReference type="PROSITE" id="PS00545">
    <property type="entry name" value="ALDOSE_1_EPIMERASE"/>
    <property type="match status" value="1"/>
</dbReference>
<dbReference type="PANTHER" id="PTHR10091:SF0">
    <property type="entry name" value="GALACTOSE MUTAROTASE"/>
    <property type="match status" value="1"/>
</dbReference>
<proteinExistence type="inferred from homology"/>
<keyword evidence="6 8" id="KW-0413">Isomerase</keyword>
<dbReference type="Gene3D" id="2.70.98.10">
    <property type="match status" value="1"/>
</dbReference>
<gene>
    <name evidence="12" type="ORF">SAMN02746011_00744</name>
</gene>
<evidence type="ECO:0000256" key="6">
    <source>
        <dbReference type="ARBA" id="ARBA00023235"/>
    </source>
</evidence>
<reference evidence="13" key="1">
    <citation type="submission" date="2017-02" db="EMBL/GenBank/DDBJ databases">
        <authorList>
            <person name="Varghese N."/>
            <person name="Submissions S."/>
        </authorList>
    </citation>
    <scope>NUCLEOTIDE SEQUENCE [LARGE SCALE GENOMIC DNA]</scope>
    <source>
        <strain evidence="13">DSM 15739</strain>
    </source>
</reference>
<evidence type="ECO:0000313" key="13">
    <source>
        <dbReference type="Proteomes" id="UP000189941"/>
    </source>
</evidence>
<dbReference type="InterPro" id="IPR047215">
    <property type="entry name" value="Galactose_mutarotase-like"/>
</dbReference>
<dbReference type="SUPFAM" id="SSF74650">
    <property type="entry name" value="Galactose mutarotase-like"/>
    <property type="match status" value="1"/>
</dbReference>
<evidence type="ECO:0000256" key="2">
    <source>
        <dbReference type="ARBA" id="ARBA00005028"/>
    </source>
</evidence>
<dbReference type="Pfam" id="PF01263">
    <property type="entry name" value="Aldose_epim"/>
    <property type="match status" value="1"/>
</dbReference>
<evidence type="ECO:0000256" key="9">
    <source>
        <dbReference type="PIRSR" id="PIRSR005096-1"/>
    </source>
</evidence>
<sequence length="348" mass="39439">MKVEIKPFGQYEGIDYSEIFITNKQGTQISFCDLGARINRWGLQNDKGEYEQIILGHQNAQEVFDSGSYYGATIGRVAGRVELGQAVIDGQLYQLETNDKANHLHGGYDGFDLQKFNFDIIEAADKVRVEFSLYDKAGHNQYPGNLTLKVTYTYNEQNEWTIDYQATTDAPTIFNPTNHVYFNLNGNNTQSIENHLLQVHSDKYMPLKNDTIPLGRLEPVGDTVFDLREAVLIGDRVHQPEPQFDYTKGFDHPWLIDKTVEGPQAIIQLPAKNRRIEMTTTENAVVIYTHGNLTNIKEIWGQPLLPFAGVTLETQNLPNAINNPLHGDTVLRPEDTFTSRTVYRLVTA</sequence>
<comment type="catalytic activity">
    <reaction evidence="1 8">
        <text>alpha-D-glucose = beta-D-glucose</text>
        <dbReference type="Rhea" id="RHEA:10264"/>
        <dbReference type="ChEBI" id="CHEBI:15903"/>
        <dbReference type="ChEBI" id="CHEBI:17925"/>
        <dbReference type="EC" id="5.1.3.3"/>
    </reaction>
</comment>
<evidence type="ECO:0000256" key="5">
    <source>
        <dbReference type="ARBA" id="ARBA00014165"/>
    </source>
</evidence>
<dbReference type="EC" id="5.1.3.3" evidence="4 8"/>
<dbReference type="OrthoDB" id="9779408at2"/>
<dbReference type="EMBL" id="FUWO01000004">
    <property type="protein sequence ID" value="SJZ41537.1"/>
    <property type="molecule type" value="Genomic_DNA"/>
</dbReference>
<dbReference type="GO" id="GO:0006006">
    <property type="term" value="P:glucose metabolic process"/>
    <property type="evidence" value="ECO:0007669"/>
    <property type="project" value="TreeGrafter"/>
</dbReference>
<feature type="active site" description="Proton acceptor" evidence="9">
    <location>
        <position position="313"/>
    </location>
</feature>
<dbReference type="Proteomes" id="UP000189941">
    <property type="component" value="Unassembled WGS sequence"/>
</dbReference>
<name>A0A1T4KGQ4_9LACT</name>
<evidence type="ECO:0000256" key="8">
    <source>
        <dbReference type="PIRNR" id="PIRNR005096"/>
    </source>
</evidence>
<evidence type="ECO:0000256" key="1">
    <source>
        <dbReference type="ARBA" id="ARBA00001614"/>
    </source>
</evidence>
<dbReference type="GO" id="GO:0030246">
    <property type="term" value="F:carbohydrate binding"/>
    <property type="evidence" value="ECO:0007669"/>
    <property type="project" value="InterPro"/>
</dbReference>
<feature type="binding site" evidence="10">
    <location>
        <position position="251"/>
    </location>
    <ligand>
        <name>beta-D-galactose</name>
        <dbReference type="ChEBI" id="CHEBI:27667"/>
    </ligand>
</feature>
<comment type="similarity">
    <text evidence="3 8">Belongs to the aldose epimerase family.</text>
</comment>
<dbReference type="InterPro" id="IPR008183">
    <property type="entry name" value="Aldose_1/G6P_1-epimerase"/>
</dbReference>
<dbReference type="NCBIfam" id="NF008277">
    <property type="entry name" value="PRK11055.1"/>
    <property type="match status" value="1"/>
</dbReference>
<keyword evidence="13" id="KW-1185">Reference proteome</keyword>
<dbReference type="InterPro" id="IPR015443">
    <property type="entry name" value="Aldose_1-epimerase"/>
</dbReference>
<evidence type="ECO:0000256" key="3">
    <source>
        <dbReference type="ARBA" id="ARBA00006206"/>
    </source>
</evidence>
<dbReference type="GO" id="GO:0004034">
    <property type="term" value="F:aldose 1-epimerase activity"/>
    <property type="evidence" value="ECO:0007669"/>
    <property type="project" value="UniProtKB-EC"/>
</dbReference>
<dbReference type="InterPro" id="IPR018052">
    <property type="entry name" value="Ald1_epimerase_CS"/>
</dbReference>
<keyword evidence="7 8" id="KW-0119">Carbohydrate metabolism</keyword>
<feature type="active site" description="Proton donor" evidence="9">
    <location>
        <position position="179"/>
    </location>
</feature>
<evidence type="ECO:0000256" key="7">
    <source>
        <dbReference type="ARBA" id="ARBA00023277"/>
    </source>
</evidence>
<organism evidence="12 13">
    <name type="scientific">Globicatella sulfidifaciens DSM 15739</name>
    <dbReference type="NCBI Taxonomy" id="1121925"/>
    <lineage>
        <taxon>Bacteria</taxon>
        <taxon>Bacillati</taxon>
        <taxon>Bacillota</taxon>
        <taxon>Bacilli</taxon>
        <taxon>Lactobacillales</taxon>
        <taxon>Aerococcaceae</taxon>
        <taxon>Globicatella</taxon>
    </lineage>
</organism>
<dbReference type="RefSeq" id="WP_159443848.1">
    <property type="nucleotide sequence ID" value="NZ_FUWO01000004.1"/>
</dbReference>
<evidence type="ECO:0000256" key="11">
    <source>
        <dbReference type="PIRSR" id="PIRSR005096-3"/>
    </source>
</evidence>
<comment type="pathway">
    <text evidence="2 8">Carbohydrate metabolism; hexose metabolism.</text>
</comment>
<dbReference type="InterPro" id="IPR011013">
    <property type="entry name" value="Gal_mutarotase_sf_dom"/>
</dbReference>
<protein>
    <recommendedName>
        <fullName evidence="5 8">Aldose 1-epimerase</fullName>
        <ecNumber evidence="4 8">5.1.3.3</ecNumber>
    </recommendedName>
</protein>
<accession>A0A1T4KGQ4</accession>
<dbReference type="STRING" id="1121925.SAMN02746011_00744"/>
<evidence type="ECO:0000313" key="12">
    <source>
        <dbReference type="EMBL" id="SJZ41537.1"/>
    </source>
</evidence>
<dbReference type="PANTHER" id="PTHR10091">
    <property type="entry name" value="ALDOSE-1-EPIMERASE"/>
    <property type="match status" value="1"/>
</dbReference>
<dbReference type="GO" id="GO:0033499">
    <property type="term" value="P:galactose catabolic process via UDP-galactose, Leloir pathway"/>
    <property type="evidence" value="ECO:0007669"/>
    <property type="project" value="TreeGrafter"/>
</dbReference>
<feature type="binding site" evidence="11">
    <location>
        <begin position="179"/>
        <end position="181"/>
    </location>
    <ligand>
        <name>beta-D-galactose</name>
        <dbReference type="ChEBI" id="CHEBI:27667"/>
    </ligand>
</feature>
<dbReference type="UniPathway" id="UPA00242"/>